<evidence type="ECO:0000313" key="2">
    <source>
        <dbReference type="EMBL" id="QEG36655.1"/>
    </source>
</evidence>
<organism evidence="2 3">
    <name type="scientific">Bythopirellula goksoeyrii</name>
    <dbReference type="NCBI Taxonomy" id="1400387"/>
    <lineage>
        <taxon>Bacteria</taxon>
        <taxon>Pseudomonadati</taxon>
        <taxon>Planctomycetota</taxon>
        <taxon>Planctomycetia</taxon>
        <taxon>Pirellulales</taxon>
        <taxon>Lacipirellulaceae</taxon>
        <taxon>Bythopirellula</taxon>
    </lineage>
</organism>
<protein>
    <submittedName>
        <fullName evidence="2">Transposase DDE domain protein</fullName>
    </submittedName>
</protein>
<dbReference type="Pfam" id="PF01609">
    <property type="entry name" value="DDE_Tnp_1"/>
    <property type="match status" value="1"/>
</dbReference>
<dbReference type="Proteomes" id="UP000323917">
    <property type="component" value="Chromosome"/>
</dbReference>
<dbReference type="GO" id="GO:0006313">
    <property type="term" value="P:DNA transposition"/>
    <property type="evidence" value="ECO:0007669"/>
    <property type="project" value="InterPro"/>
</dbReference>
<evidence type="ECO:0000313" key="3">
    <source>
        <dbReference type="Proteomes" id="UP000323917"/>
    </source>
</evidence>
<dbReference type="GO" id="GO:0003677">
    <property type="term" value="F:DNA binding"/>
    <property type="evidence" value="ECO:0007669"/>
    <property type="project" value="InterPro"/>
</dbReference>
<name>A0A5B9QG91_9BACT</name>
<reference evidence="2 3" key="1">
    <citation type="submission" date="2019-08" db="EMBL/GenBank/DDBJ databases">
        <title>Deep-cultivation of Planctomycetes and their phenomic and genomic characterization uncovers novel biology.</title>
        <authorList>
            <person name="Wiegand S."/>
            <person name="Jogler M."/>
            <person name="Boedeker C."/>
            <person name="Pinto D."/>
            <person name="Vollmers J."/>
            <person name="Rivas-Marin E."/>
            <person name="Kohn T."/>
            <person name="Peeters S.H."/>
            <person name="Heuer A."/>
            <person name="Rast P."/>
            <person name="Oberbeckmann S."/>
            <person name="Bunk B."/>
            <person name="Jeske O."/>
            <person name="Meyerdierks A."/>
            <person name="Storesund J.E."/>
            <person name="Kallscheuer N."/>
            <person name="Luecker S."/>
            <person name="Lage O.M."/>
            <person name="Pohl T."/>
            <person name="Merkel B.J."/>
            <person name="Hornburger P."/>
            <person name="Mueller R.-W."/>
            <person name="Bruemmer F."/>
            <person name="Labrenz M."/>
            <person name="Spormann A.M."/>
            <person name="Op den Camp H."/>
            <person name="Overmann J."/>
            <person name="Amann R."/>
            <person name="Jetten M.S.M."/>
            <person name="Mascher T."/>
            <person name="Medema M.H."/>
            <person name="Devos D.P."/>
            <person name="Kaster A.-K."/>
            <person name="Ovreas L."/>
            <person name="Rohde M."/>
            <person name="Galperin M.Y."/>
            <person name="Jogler C."/>
        </authorList>
    </citation>
    <scope>NUCLEOTIDE SEQUENCE [LARGE SCALE GENOMIC DNA]</scope>
    <source>
        <strain evidence="2 3">Pr1d</strain>
    </source>
</reference>
<gene>
    <name evidence="2" type="ORF">Pr1d_39700</name>
</gene>
<proteinExistence type="predicted"/>
<feature type="domain" description="Transposase IS4-like" evidence="1">
    <location>
        <begin position="117"/>
        <end position="293"/>
    </location>
</feature>
<evidence type="ECO:0000259" key="1">
    <source>
        <dbReference type="Pfam" id="PF01609"/>
    </source>
</evidence>
<dbReference type="EMBL" id="CP042913">
    <property type="protein sequence ID" value="QEG36655.1"/>
    <property type="molecule type" value="Genomic_DNA"/>
</dbReference>
<dbReference type="AlphaFoldDB" id="A0A5B9QG91"/>
<accession>A0A5B9QG91</accession>
<sequence>MSVTSKSPIQVVLAALATARRGLPAYSHICSPKTFTQHQLFACLVLKNFLKTDYRGVVDHLVDHSNLVELLELTRIPHFTTLQKASRRLLAADKAKRLMDATVRQQMGRRKRVSSAAIDSTGLQCGTASAYFVRRRKKVESPWKTVVYHNYPKLGIVCDTSNHFILAFQAGRGPRPDIDEFRPLVADALKRVRLSLMTADAGYDSEPNHQFARDGHGIRTVIPPKHGRPTKKPARGHYRRLMQTRFDREIYRNRVQVETVMSMIKRRQGSHVRGHKYWSQCRDLRLIALTHNIMILVLVEVFYRADLSRFFRLSFSRKNEKSTPNLRILLRDTSASWTRTSNCFDESRTFFSESGYTTRCSSTCDSAKATSCEEFEMQHIARRQPSIRIVFPPSIDWQVLCESLLPASECDLDQPSHLDGRAG</sequence>
<dbReference type="KEGG" id="bgok:Pr1d_39700"/>
<dbReference type="RefSeq" id="WP_148074976.1">
    <property type="nucleotide sequence ID" value="NZ_CP042913.1"/>
</dbReference>
<keyword evidence="3" id="KW-1185">Reference proteome</keyword>
<dbReference type="OrthoDB" id="258443at2"/>
<dbReference type="InterPro" id="IPR002559">
    <property type="entry name" value="Transposase_11"/>
</dbReference>
<dbReference type="GO" id="GO:0004803">
    <property type="term" value="F:transposase activity"/>
    <property type="evidence" value="ECO:0007669"/>
    <property type="project" value="InterPro"/>
</dbReference>